<proteinExistence type="inferred from homology"/>
<dbReference type="InterPro" id="IPR001451">
    <property type="entry name" value="Hexapep"/>
</dbReference>
<dbReference type="InterPro" id="IPR041561">
    <property type="entry name" value="PglD_N"/>
</dbReference>
<evidence type="ECO:0000259" key="10">
    <source>
        <dbReference type="Pfam" id="PF17836"/>
    </source>
</evidence>
<dbReference type="Proteomes" id="UP000245449">
    <property type="component" value="Unassembled WGS sequence"/>
</dbReference>
<feature type="active site" description="Proton acceptor" evidence="8">
    <location>
        <position position="137"/>
    </location>
</feature>
<keyword evidence="6" id="KW-0457">Lysine biosynthesis</keyword>
<dbReference type="Pfam" id="PF00132">
    <property type="entry name" value="Hexapep"/>
    <property type="match status" value="2"/>
</dbReference>
<dbReference type="SUPFAM" id="SSF51161">
    <property type="entry name" value="Trimeric LpxA-like enzymes"/>
    <property type="match status" value="1"/>
</dbReference>
<dbReference type="CDD" id="cd03360">
    <property type="entry name" value="LbH_AT_putative"/>
    <property type="match status" value="1"/>
</dbReference>
<feature type="binding site" evidence="9">
    <location>
        <position position="69"/>
    </location>
    <ligand>
        <name>substrate</name>
    </ligand>
</feature>
<dbReference type="Pfam" id="PF17836">
    <property type="entry name" value="PglD_N"/>
    <property type="match status" value="1"/>
</dbReference>
<keyword evidence="2" id="KW-0028">Amino-acid biosynthesis</keyword>
<keyword evidence="3 11" id="KW-0808">Transferase</keyword>
<organism evidence="11 12">
    <name type="scientific">Flavobacterium psychrotolerans</name>
    <dbReference type="NCBI Taxonomy" id="2169410"/>
    <lineage>
        <taxon>Bacteria</taxon>
        <taxon>Pseudomonadati</taxon>
        <taxon>Bacteroidota</taxon>
        <taxon>Flavobacteriia</taxon>
        <taxon>Flavobacteriales</taxon>
        <taxon>Flavobacteriaceae</taxon>
        <taxon>Flavobacterium</taxon>
    </lineage>
</organism>
<comment type="similarity">
    <text evidence="1">Belongs to the transferase hexapeptide repeat family.</text>
</comment>
<evidence type="ECO:0000256" key="8">
    <source>
        <dbReference type="PIRSR" id="PIRSR620019-1"/>
    </source>
</evidence>
<feature type="domain" description="PglD N-terminal" evidence="10">
    <location>
        <begin position="2"/>
        <end position="80"/>
    </location>
</feature>
<evidence type="ECO:0000256" key="5">
    <source>
        <dbReference type="ARBA" id="ARBA00022915"/>
    </source>
</evidence>
<dbReference type="OrthoDB" id="708224at2"/>
<feature type="site" description="Increases basicity of active site His" evidence="8">
    <location>
        <position position="138"/>
    </location>
</feature>
<dbReference type="InterPro" id="IPR011004">
    <property type="entry name" value="Trimer_LpxA-like_sf"/>
</dbReference>
<sequence>MLIIGAKGFAKEVLEVFHQLKKVDKVAFYDDVNTDIGDFLYDIFPILKNEAQVLEFFKCNGNEFTIGIGNPKLRYELNKKFMALGGQLVSAISPLALMSSYDIKIGNGCNILMNAVFSNSVCIGEGCLIYYNAIITHDCEIGNYVEISPNVTLLGRCRIGSFSQIGANATVLPDIIIGKNVTIGAGSVVTKNIPDNSLAIGIPAKVIRNLEPLSAIYL</sequence>
<dbReference type="Gene3D" id="3.40.50.20">
    <property type="match status" value="1"/>
</dbReference>
<dbReference type="GO" id="GO:0016746">
    <property type="term" value="F:acyltransferase activity"/>
    <property type="evidence" value="ECO:0007669"/>
    <property type="project" value="UniProtKB-KW"/>
</dbReference>
<dbReference type="PANTHER" id="PTHR43300">
    <property type="entry name" value="ACETYLTRANSFERASE"/>
    <property type="match status" value="1"/>
</dbReference>
<evidence type="ECO:0000313" key="11">
    <source>
        <dbReference type="EMBL" id="PWA03892.1"/>
    </source>
</evidence>
<evidence type="ECO:0000256" key="9">
    <source>
        <dbReference type="PIRSR" id="PIRSR620019-2"/>
    </source>
</evidence>
<dbReference type="InterPro" id="IPR050179">
    <property type="entry name" value="Trans_hexapeptide_repeat"/>
</dbReference>
<dbReference type="Gene3D" id="2.160.10.10">
    <property type="entry name" value="Hexapeptide repeat proteins"/>
    <property type="match status" value="1"/>
</dbReference>
<dbReference type="GO" id="GO:0009085">
    <property type="term" value="P:lysine biosynthetic process"/>
    <property type="evidence" value="ECO:0007669"/>
    <property type="project" value="UniProtKB-KW"/>
</dbReference>
<dbReference type="PROSITE" id="PS00101">
    <property type="entry name" value="HEXAPEP_TRANSFERASES"/>
    <property type="match status" value="1"/>
</dbReference>
<keyword evidence="5" id="KW-0220">Diaminopimelate biosynthesis</keyword>
<keyword evidence="7" id="KW-0012">Acyltransferase</keyword>
<name>A0A2U1JFJ4_9FLAO</name>
<evidence type="ECO:0000256" key="6">
    <source>
        <dbReference type="ARBA" id="ARBA00023154"/>
    </source>
</evidence>
<gene>
    <name evidence="11" type="ORF">DB895_13820</name>
</gene>
<dbReference type="RefSeq" id="WP_116725954.1">
    <property type="nucleotide sequence ID" value="NZ_QCZI01000028.1"/>
</dbReference>
<evidence type="ECO:0000256" key="3">
    <source>
        <dbReference type="ARBA" id="ARBA00022679"/>
    </source>
</evidence>
<dbReference type="InterPro" id="IPR018357">
    <property type="entry name" value="Hexapep_transf_CS"/>
</dbReference>
<evidence type="ECO:0000256" key="4">
    <source>
        <dbReference type="ARBA" id="ARBA00022737"/>
    </source>
</evidence>
<evidence type="ECO:0000256" key="7">
    <source>
        <dbReference type="ARBA" id="ARBA00023315"/>
    </source>
</evidence>
<comment type="caution">
    <text evidence="11">The sequence shown here is derived from an EMBL/GenBank/DDBJ whole genome shotgun (WGS) entry which is preliminary data.</text>
</comment>
<keyword evidence="12" id="KW-1185">Reference proteome</keyword>
<dbReference type="AlphaFoldDB" id="A0A2U1JFJ4"/>
<evidence type="ECO:0000256" key="2">
    <source>
        <dbReference type="ARBA" id="ARBA00022605"/>
    </source>
</evidence>
<reference evidence="11 12" key="1">
    <citation type="submission" date="2018-04" db="EMBL/GenBank/DDBJ databases">
        <title>Flavobacterium sp. nov., isolated from glacier ice.</title>
        <authorList>
            <person name="Liu Q."/>
            <person name="Xin Y.-H."/>
        </authorList>
    </citation>
    <scope>NUCLEOTIDE SEQUENCE [LARGE SCALE GENOMIC DNA]</scope>
    <source>
        <strain evidence="11 12">RB1R5</strain>
    </source>
</reference>
<protein>
    <submittedName>
        <fullName evidence="11">Hexapeptide transferase</fullName>
    </submittedName>
</protein>
<dbReference type="GO" id="GO:0019877">
    <property type="term" value="P:diaminopimelate biosynthetic process"/>
    <property type="evidence" value="ECO:0007669"/>
    <property type="project" value="UniProtKB-KW"/>
</dbReference>
<dbReference type="EMBL" id="QCZI01000028">
    <property type="protein sequence ID" value="PWA03892.1"/>
    <property type="molecule type" value="Genomic_DNA"/>
</dbReference>
<evidence type="ECO:0000313" key="12">
    <source>
        <dbReference type="Proteomes" id="UP000245449"/>
    </source>
</evidence>
<accession>A0A2U1JFJ4</accession>
<dbReference type="PANTHER" id="PTHR43300:SF10">
    <property type="entry name" value="2,3,4,5-TETRAHYDROPYRIDINE-2,6-DICARBOXYLATE N-ACETYLTRANSFERASE"/>
    <property type="match status" value="1"/>
</dbReference>
<evidence type="ECO:0000256" key="1">
    <source>
        <dbReference type="ARBA" id="ARBA00007274"/>
    </source>
</evidence>
<keyword evidence="4" id="KW-0677">Repeat</keyword>
<dbReference type="NCBIfam" id="TIGR03570">
    <property type="entry name" value="NeuD_NnaD"/>
    <property type="match status" value="1"/>
</dbReference>
<dbReference type="InterPro" id="IPR020019">
    <property type="entry name" value="AcTrfase_PglD-like"/>
</dbReference>